<sequence length="594" mass="64420">MNQQPLLQRLLQRFRHQLANVDALPQLAILGFIAGLFTGIVIVLFRAAVEIPLSLLLPFQDHENFEGISPLWRSILPCLGIIALVAFFSRLAAQHRKVGIAHVIERLNFHQGHLPWKNFSSQFFGGVIALMSGQSCGREGPAVHLGAAGSSLLGQWLKLPNNSIRTLVGCGSAAAIAAGFNTPMAGVIFAMEVIMMEYTIVGFTPVIIASVTAAVVSQLVYGAEPAFIVPQLQMGSLTELPLMILEAVVIGSLAAAFIWLVRFFYQLKFSWWQKMLTIGFVTGAVGIYIPEVLGIGYDTVNEILVGNLTWQLLILLLPCKLIITAAVCGTGIPGGIIGPSLLIGATFGALTGVASFTLFPTNTASEGFYAMLGMGAMMGAVLQAPLAALIAVLELTQNPNIILPAMLVIVVANLTSSEIFKQPSIFTALLKEQGLDPTSDPLSQALRRIGVASMMDRRFVRLPRQCNYDDACQALESKPMWVVIDEKQPVAILLAADLARYLEAKRSSKSAEIENPDDDDALLDLLALPGQRKDITPLYIQATLQEAREKLKQTGVEALYIQNVGAPLISPINGILTKEDIERYYHLKNSPNRR</sequence>
<keyword evidence="8" id="KW-0868">Chloride</keyword>
<dbReference type="SUPFAM" id="SSF81340">
    <property type="entry name" value="Clc chloride channel"/>
    <property type="match status" value="1"/>
</dbReference>
<accession>A0ABT5UCN3</accession>
<dbReference type="InterPro" id="IPR001807">
    <property type="entry name" value="ClC"/>
</dbReference>
<evidence type="ECO:0000256" key="6">
    <source>
        <dbReference type="ARBA" id="ARBA00023136"/>
    </source>
</evidence>
<feature type="transmembrane region" description="Helical" evidence="10">
    <location>
        <begin position="400"/>
        <end position="420"/>
    </location>
</feature>
<protein>
    <submittedName>
        <fullName evidence="11">Chloride channel protein</fullName>
    </submittedName>
</protein>
<evidence type="ECO:0000256" key="4">
    <source>
        <dbReference type="ARBA" id="ARBA00022989"/>
    </source>
</evidence>
<evidence type="ECO:0000256" key="7">
    <source>
        <dbReference type="ARBA" id="ARBA00023173"/>
    </source>
</evidence>
<feature type="transmembrane region" description="Helical" evidence="10">
    <location>
        <begin position="309"/>
        <end position="329"/>
    </location>
</feature>
<feature type="transmembrane region" description="Helical" evidence="10">
    <location>
        <begin position="276"/>
        <end position="297"/>
    </location>
</feature>
<feature type="transmembrane region" description="Helical" evidence="10">
    <location>
        <begin position="198"/>
        <end position="220"/>
    </location>
</feature>
<dbReference type="Pfam" id="PF00654">
    <property type="entry name" value="Voltage_CLC"/>
    <property type="match status" value="1"/>
</dbReference>
<evidence type="ECO:0000256" key="2">
    <source>
        <dbReference type="ARBA" id="ARBA00022448"/>
    </source>
</evidence>
<feature type="transmembrane region" description="Helical" evidence="10">
    <location>
        <begin position="21"/>
        <end position="49"/>
    </location>
</feature>
<evidence type="ECO:0000313" key="12">
    <source>
        <dbReference type="Proteomes" id="UP001528823"/>
    </source>
</evidence>
<evidence type="ECO:0000256" key="5">
    <source>
        <dbReference type="ARBA" id="ARBA00023065"/>
    </source>
</evidence>
<keyword evidence="6 10" id="KW-0472">Membrane</keyword>
<gene>
    <name evidence="11" type="ORF">ORQ98_14625</name>
</gene>
<dbReference type="PANTHER" id="PTHR43427:SF6">
    <property type="entry name" value="CHLORIDE CHANNEL PROTEIN CLC-E"/>
    <property type="match status" value="1"/>
</dbReference>
<feature type="transmembrane region" description="Helical" evidence="10">
    <location>
        <begin position="240"/>
        <end position="264"/>
    </location>
</feature>
<keyword evidence="4 10" id="KW-1133">Transmembrane helix</keyword>
<reference evidence="11 12" key="1">
    <citation type="submission" date="2022-11" db="EMBL/GenBank/DDBJ databases">
        <title>Spartinivicinus poritis sp. nov., isolated from scleractinian coral Porites lutea.</title>
        <authorList>
            <person name="Zhang G."/>
            <person name="Cai L."/>
            <person name="Wei Q."/>
        </authorList>
    </citation>
    <scope>NUCLEOTIDE SEQUENCE [LARGE SCALE GENOMIC DNA]</scope>
    <source>
        <strain evidence="11 12">A2-2</strain>
    </source>
</reference>
<proteinExistence type="predicted"/>
<comment type="caution">
    <text evidence="11">The sequence shown here is derived from an EMBL/GenBank/DDBJ whole genome shotgun (WGS) entry which is preliminary data.</text>
</comment>
<name>A0ABT5UCN3_9GAMM</name>
<keyword evidence="5" id="KW-0406">Ion transport</keyword>
<dbReference type="RefSeq" id="WP_274689541.1">
    <property type="nucleotide sequence ID" value="NZ_JAPMOU010000018.1"/>
</dbReference>
<dbReference type="InterPro" id="IPR050368">
    <property type="entry name" value="ClC-type_chloride_channel"/>
</dbReference>
<keyword evidence="9" id="KW-0407">Ion channel</keyword>
<evidence type="ECO:0000256" key="1">
    <source>
        <dbReference type="ARBA" id="ARBA00004141"/>
    </source>
</evidence>
<evidence type="ECO:0000256" key="8">
    <source>
        <dbReference type="ARBA" id="ARBA00023214"/>
    </source>
</evidence>
<evidence type="ECO:0000256" key="10">
    <source>
        <dbReference type="SAM" id="Phobius"/>
    </source>
</evidence>
<dbReference type="InterPro" id="IPR014743">
    <property type="entry name" value="Cl-channel_core"/>
</dbReference>
<feature type="transmembrane region" description="Helical" evidence="10">
    <location>
        <begin position="341"/>
        <end position="361"/>
    </location>
</feature>
<feature type="transmembrane region" description="Helical" evidence="10">
    <location>
        <begin position="367"/>
        <end position="393"/>
    </location>
</feature>
<dbReference type="CDD" id="cd00400">
    <property type="entry name" value="Voltage_gated_ClC"/>
    <property type="match status" value="1"/>
</dbReference>
<evidence type="ECO:0000256" key="9">
    <source>
        <dbReference type="ARBA" id="ARBA00023303"/>
    </source>
</evidence>
<organism evidence="11 12">
    <name type="scientific">Spartinivicinus poritis</name>
    <dbReference type="NCBI Taxonomy" id="2994640"/>
    <lineage>
        <taxon>Bacteria</taxon>
        <taxon>Pseudomonadati</taxon>
        <taxon>Pseudomonadota</taxon>
        <taxon>Gammaproteobacteria</taxon>
        <taxon>Oceanospirillales</taxon>
        <taxon>Zooshikellaceae</taxon>
        <taxon>Spartinivicinus</taxon>
    </lineage>
</organism>
<keyword evidence="3 10" id="KW-0812">Transmembrane</keyword>
<keyword evidence="2" id="KW-0813">Transport</keyword>
<dbReference type="EMBL" id="JAPMOU010000018">
    <property type="protein sequence ID" value="MDE1463198.1"/>
    <property type="molecule type" value="Genomic_DNA"/>
</dbReference>
<dbReference type="Gene3D" id="1.10.3080.10">
    <property type="entry name" value="Clc chloride channel"/>
    <property type="match status" value="1"/>
</dbReference>
<keyword evidence="12" id="KW-1185">Reference proteome</keyword>
<evidence type="ECO:0000256" key="3">
    <source>
        <dbReference type="ARBA" id="ARBA00022692"/>
    </source>
</evidence>
<dbReference type="PANTHER" id="PTHR43427">
    <property type="entry name" value="CHLORIDE CHANNEL PROTEIN CLC-E"/>
    <property type="match status" value="1"/>
</dbReference>
<keyword evidence="7" id="KW-0869">Chloride channel</keyword>
<dbReference type="PRINTS" id="PR00762">
    <property type="entry name" value="CLCHANNEL"/>
</dbReference>
<comment type="subcellular location">
    <subcellularLocation>
        <location evidence="1">Membrane</location>
        <topology evidence="1">Multi-pass membrane protein</topology>
    </subcellularLocation>
</comment>
<dbReference type="Proteomes" id="UP001528823">
    <property type="component" value="Unassembled WGS sequence"/>
</dbReference>
<feature type="transmembrane region" description="Helical" evidence="10">
    <location>
        <begin position="69"/>
        <end position="88"/>
    </location>
</feature>
<evidence type="ECO:0000313" key="11">
    <source>
        <dbReference type="EMBL" id="MDE1463198.1"/>
    </source>
</evidence>